<reference evidence="1" key="2">
    <citation type="submission" date="2020-07" db="EMBL/GenBank/DDBJ databases">
        <authorList>
            <person name="Vera ALvarez R."/>
            <person name="Arias-Moreno D.M."/>
            <person name="Jimenez-Jacinto V."/>
            <person name="Jimenez-Bremont J.F."/>
            <person name="Swaminathan K."/>
            <person name="Moose S.P."/>
            <person name="Guerrero-Gonzalez M.L."/>
            <person name="Marino-Ramirez L."/>
            <person name="Landsman D."/>
            <person name="Rodriguez-Kessler M."/>
            <person name="Delgado-Sanchez P."/>
        </authorList>
    </citation>
    <scope>NUCLEOTIDE SEQUENCE</scope>
    <source>
        <tissue evidence="1">Cladode</tissue>
    </source>
</reference>
<name>A0A7C9CM84_OPUST</name>
<organism evidence="1">
    <name type="scientific">Opuntia streptacantha</name>
    <name type="common">Prickly pear cactus</name>
    <name type="synonym">Opuntia cardona</name>
    <dbReference type="NCBI Taxonomy" id="393608"/>
    <lineage>
        <taxon>Eukaryota</taxon>
        <taxon>Viridiplantae</taxon>
        <taxon>Streptophyta</taxon>
        <taxon>Embryophyta</taxon>
        <taxon>Tracheophyta</taxon>
        <taxon>Spermatophyta</taxon>
        <taxon>Magnoliopsida</taxon>
        <taxon>eudicotyledons</taxon>
        <taxon>Gunneridae</taxon>
        <taxon>Pentapetalae</taxon>
        <taxon>Caryophyllales</taxon>
        <taxon>Cactineae</taxon>
        <taxon>Cactaceae</taxon>
        <taxon>Opuntioideae</taxon>
        <taxon>Opuntia</taxon>
    </lineage>
</organism>
<evidence type="ECO:0000313" key="1">
    <source>
        <dbReference type="EMBL" id="MBA4618905.1"/>
    </source>
</evidence>
<accession>A0A7C9CM84</accession>
<dbReference type="AlphaFoldDB" id="A0A7C9CM84"/>
<dbReference type="EMBL" id="GISG01022681">
    <property type="protein sequence ID" value="MBA4618905.1"/>
    <property type="molecule type" value="Transcribed_RNA"/>
</dbReference>
<reference evidence="1" key="1">
    <citation type="journal article" date="2013" name="J. Plant Res.">
        <title>Effect of fungi and light on seed germination of three Opuntia species from semiarid lands of central Mexico.</title>
        <authorList>
            <person name="Delgado-Sanchez P."/>
            <person name="Jimenez-Bremont J.F."/>
            <person name="Guerrero-Gonzalez Mde L."/>
            <person name="Flores J."/>
        </authorList>
    </citation>
    <scope>NUCLEOTIDE SEQUENCE</scope>
    <source>
        <tissue evidence="1">Cladode</tissue>
    </source>
</reference>
<protein>
    <submittedName>
        <fullName evidence="1">Uncharacterized protein</fullName>
    </submittedName>
</protein>
<sequence>MQISEMAPRTKLRCTTVLSFVLSSLEDCISKSSYLQEYKTARCSLLSRLHLHLSFFLGGCCRSKTIQNWGRMTLSKKHTPAVKRTKTERPCLKAEFYRAFTKPTTRMIFIL</sequence>
<proteinExistence type="predicted"/>